<protein>
    <submittedName>
        <fullName evidence="4">AB-hydrolase YheT</fullName>
    </submittedName>
</protein>
<dbReference type="GO" id="GO:0051793">
    <property type="term" value="P:medium-chain fatty acid catabolic process"/>
    <property type="evidence" value="ECO:0007669"/>
    <property type="project" value="TreeGrafter"/>
</dbReference>
<evidence type="ECO:0000313" key="4">
    <source>
        <dbReference type="EMBL" id="TDL27452.1"/>
    </source>
</evidence>
<name>A0A4Y7QK57_9AGAM</name>
<dbReference type="SUPFAM" id="SSF53474">
    <property type="entry name" value="alpha/beta-Hydrolases"/>
    <property type="match status" value="1"/>
</dbReference>
<evidence type="ECO:0000256" key="2">
    <source>
        <dbReference type="PIRSR" id="PIRSR005211-1"/>
    </source>
</evidence>
<dbReference type="InterPro" id="IPR000073">
    <property type="entry name" value="AB_hydrolase_1"/>
</dbReference>
<dbReference type="AlphaFoldDB" id="A0A4Y7QK57"/>
<accession>A0A4Y7QK57</accession>
<keyword evidence="4" id="KW-0378">Hydrolase</keyword>
<feature type="active site" description="Charge relay system" evidence="2">
    <location>
        <position position="344"/>
    </location>
</feature>
<organism evidence="4 5">
    <name type="scientific">Rickenella mellea</name>
    <dbReference type="NCBI Taxonomy" id="50990"/>
    <lineage>
        <taxon>Eukaryota</taxon>
        <taxon>Fungi</taxon>
        <taxon>Dikarya</taxon>
        <taxon>Basidiomycota</taxon>
        <taxon>Agaricomycotina</taxon>
        <taxon>Agaricomycetes</taxon>
        <taxon>Hymenochaetales</taxon>
        <taxon>Rickenellaceae</taxon>
        <taxon>Rickenella</taxon>
    </lineage>
</organism>
<keyword evidence="5" id="KW-1185">Reference proteome</keyword>
<dbReference type="PANTHER" id="PTHR10794">
    <property type="entry name" value="ABHYDROLASE DOMAIN-CONTAINING PROTEIN"/>
    <property type="match status" value="1"/>
</dbReference>
<comment type="similarity">
    <text evidence="1">Belongs to the AB hydrolase superfamily. AB hydrolase 4 family.</text>
</comment>
<dbReference type="GO" id="GO:0051792">
    <property type="term" value="P:medium-chain fatty acid biosynthetic process"/>
    <property type="evidence" value="ECO:0007669"/>
    <property type="project" value="TreeGrafter"/>
</dbReference>
<dbReference type="InterPro" id="IPR012020">
    <property type="entry name" value="ABHD4"/>
</dbReference>
<sequence>MGLSFSSFTTSNIPTLYQAPSPAYLSVHSQDDPNNTERTTMTAFLETHCPSLFKPFHPAWWLNSGHLQTAYCVFGDFTKVDKIVYDRKLLRLLDGGTIGLDFTPPVSERTVKDDVPIIVVLHGLTGGSYESYVRGILVPAVTPKDDGGLGFRGVVVNFRGCAGVPLTSAQLYSAGHTDDLRQALIYISKAYPNAPLVGVGFSLGANVLVRYLSEEGNRSRLQSGCALGCPWNLVNNSDRLQSNWFRRQLYSKGMGGNLVKLLQRHLEELATFGPDSRLTAKLPELFAIKSPTLLQVDARVTSIAGGSSPPFPFPTAHDYYKWASSHHCLPDVQVPLLAINAADDPIVHEVPLEVGRNGRVVLFLTKGGGHLGWFESSDHWREVQRWVTRPVYEWLRATAESLVPDLERPRDIVERDGWISEVGRDNLGVKELANAGHVDGAHGDSGLLAGL</sequence>
<dbReference type="GO" id="GO:0047372">
    <property type="term" value="F:monoacylglycerol lipase activity"/>
    <property type="evidence" value="ECO:0007669"/>
    <property type="project" value="TreeGrafter"/>
</dbReference>
<dbReference type="InterPro" id="IPR050960">
    <property type="entry name" value="AB_hydrolase_4_sf"/>
</dbReference>
<dbReference type="Pfam" id="PF00561">
    <property type="entry name" value="Abhydrolase_1"/>
    <property type="match status" value="1"/>
</dbReference>
<dbReference type="PIRSF" id="PIRSF005211">
    <property type="entry name" value="Ab_hydro_YheT"/>
    <property type="match status" value="1"/>
</dbReference>
<feature type="active site" description="Charge relay system" evidence="2">
    <location>
        <position position="202"/>
    </location>
</feature>
<evidence type="ECO:0000256" key="1">
    <source>
        <dbReference type="ARBA" id="ARBA00010884"/>
    </source>
</evidence>
<dbReference type="InterPro" id="IPR029058">
    <property type="entry name" value="AB_hydrolase_fold"/>
</dbReference>
<dbReference type="GO" id="GO:0008126">
    <property type="term" value="F:acetylesterase activity"/>
    <property type="evidence" value="ECO:0007669"/>
    <property type="project" value="TreeGrafter"/>
</dbReference>
<dbReference type="OrthoDB" id="5954035at2759"/>
<proteinExistence type="inferred from homology"/>
<dbReference type="Proteomes" id="UP000294933">
    <property type="component" value="Unassembled WGS sequence"/>
</dbReference>
<dbReference type="STRING" id="50990.A0A4Y7QK57"/>
<gene>
    <name evidence="4" type="ORF">BD410DRAFT_818882</name>
</gene>
<feature type="domain" description="AB hydrolase-1" evidence="3">
    <location>
        <begin position="116"/>
        <end position="349"/>
    </location>
</feature>
<dbReference type="VEuPathDB" id="FungiDB:BD410DRAFT_818882"/>
<dbReference type="Gene3D" id="3.40.50.1820">
    <property type="entry name" value="alpha/beta hydrolase"/>
    <property type="match status" value="1"/>
</dbReference>
<evidence type="ECO:0000259" key="3">
    <source>
        <dbReference type="Pfam" id="PF00561"/>
    </source>
</evidence>
<dbReference type="PANTHER" id="PTHR10794:SF63">
    <property type="entry name" value="ALPHA_BETA HYDROLASE 1, ISOFORM A"/>
    <property type="match status" value="1"/>
</dbReference>
<dbReference type="EMBL" id="ML170159">
    <property type="protein sequence ID" value="TDL27452.1"/>
    <property type="molecule type" value="Genomic_DNA"/>
</dbReference>
<reference evidence="4 5" key="1">
    <citation type="submission" date="2018-06" db="EMBL/GenBank/DDBJ databases">
        <title>A transcriptomic atlas of mushroom development highlights an independent origin of complex multicellularity.</title>
        <authorList>
            <consortium name="DOE Joint Genome Institute"/>
            <person name="Krizsan K."/>
            <person name="Almasi E."/>
            <person name="Merenyi Z."/>
            <person name="Sahu N."/>
            <person name="Viragh M."/>
            <person name="Koszo T."/>
            <person name="Mondo S."/>
            <person name="Kiss B."/>
            <person name="Balint B."/>
            <person name="Kues U."/>
            <person name="Barry K."/>
            <person name="Hegedus J.C."/>
            <person name="Henrissat B."/>
            <person name="Johnson J."/>
            <person name="Lipzen A."/>
            <person name="Ohm R."/>
            <person name="Nagy I."/>
            <person name="Pangilinan J."/>
            <person name="Yan J."/>
            <person name="Xiong Y."/>
            <person name="Grigoriev I.V."/>
            <person name="Hibbett D.S."/>
            <person name="Nagy L.G."/>
        </authorList>
    </citation>
    <scope>NUCLEOTIDE SEQUENCE [LARGE SCALE GENOMIC DNA]</scope>
    <source>
        <strain evidence="4 5">SZMC22713</strain>
    </source>
</reference>
<feature type="active site" description="Charge relay system" evidence="2">
    <location>
        <position position="370"/>
    </location>
</feature>
<evidence type="ECO:0000313" key="5">
    <source>
        <dbReference type="Proteomes" id="UP000294933"/>
    </source>
</evidence>